<name>A0A8S5SFG6_9CAUD</name>
<keyword evidence="1" id="KW-0472">Membrane</keyword>
<sequence>MDGKRAWWWMAVIGAAVLIGGLCIQTARLREAQRAAIEREPEVTPEEPVLTETVAFAAPEWAEDVPLDSGEPEPEVIDTSAKDALAKMVWGEARGCSRKEQAACVWVVLNRVDDPRWPGSILGVLTQRGQFAGYDPANPVEPEIRALVDDVIARWGMEPQCIGSVGRVIPEDYFYWQGDGKHNIFRREYKDTATWSWEMEDPYVG</sequence>
<keyword evidence="3" id="KW-0378">Hydrolase</keyword>
<keyword evidence="1" id="KW-0812">Transmembrane</keyword>
<feature type="domain" description="Cell wall hydrolase SleB" evidence="2">
    <location>
        <begin position="98"/>
        <end position="155"/>
    </location>
</feature>
<evidence type="ECO:0000259" key="2">
    <source>
        <dbReference type="Pfam" id="PF07486"/>
    </source>
</evidence>
<dbReference type="GO" id="GO:0016787">
    <property type="term" value="F:hydrolase activity"/>
    <property type="evidence" value="ECO:0007669"/>
    <property type="project" value="UniProtKB-KW"/>
</dbReference>
<dbReference type="Pfam" id="PF07486">
    <property type="entry name" value="Hydrolase_2"/>
    <property type="match status" value="1"/>
</dbReference>
<reference evidence="3" key="1">
    <citation type="journal article" date="2021" name="Proc. Natl. Acad. Sci. U.S.A.">
        <title>A Catalog of Tens of Thousands of Viruses from Human Metagenomes Reveals Hidden Associations with Chronic Diseases.</title>
        <authorList>
            <person name="Tisza M.J."/>
            <person name="Buck C.B."/>
        </authorList>
    </citation>
    <scope>NUCLEOTIDE SEQUENCE</scope>
    <source>
        <strain evidence="3">CtZih56</strain>
    </source>
</reference>
<proteinExistence type="predicted"/>
<organism evidence="3">
    <name type="scientific">Podoviridae sp. ctZih56</name>
    <dbReference type="NCBI Taxonomy" id="2827741"/>
    <lineage>
        <taxon>Viruses</taxon>
        <taxon>Duplodnaviria</taxon>
        <taxon>Heunggongvirae</taxon>
        <taxon>Uroviricota</taxon>
        <taxon>Caudoviricetes</taxon>
    </lineage>
</organism>
<dbReference type="InterPro" id="IPR011105">
    <property type="entry name" value="Cell_wall_hydrolase_SleB"/>
</dbReference>
<keyword evidence="1" id="KW-1133">Transmembrane helix</keyword>
<protein>
    <submittedName>
        <fullName evidence="3">Cell Wall Hydrolase</fullName>
    </submittedName>
</protein>
<feature type="transmembrane region" description="Helical" evidence="1">
    <location>
        <begin position="6"/>
        <end position="24"/>
    </location>
</feature>
<evidence type="ECO:0000313" key="3">
    <source>
        <dbReference type="EMBL" id="DAF49678.1"/>
    </source>
</evidence>
<evidence type="ECO:0000256" key="1">
    <source>
        <dbReference type="SAM" id="Phobius"/>
    </source>
</evidence>
<dbReference type="Gene3D" id="1.10.10.2520">
    <property type="entry name" value="Cell wall hydrolase SleB, domain 1"/>
    <property type="match status" value="1"/>
</dbReference>
<dbReference type="InterPro" id="IPR042047">
    <property type="entry name" value="SleB_dom1"/>
</dbReference>
<dbReference type="EMBL" id="BK032586">
    <property type="protein sequence ID" value="DAF49678.1"/>
    <property type="molecule type" value="Genomic_DNA"/>
</dbReference>
<accession>A0A8S5SFG6</accession>